<sequence length="441" mass="51135">MATESKGGYSNECVSPPPNDYECPICQMLLCEPLQIAKCGHRFCKACLEPEMRKDVPLCPLDRDEIEVDKVFTDQACHRAIQSLIVKCLNASDGCEWTGEIRDALEHQNVCPHERVQCTNENCEEVLPRQEIEKHSQNSCQWRGEICEYCNEKYSFFLGEEHKLHCSHLPIECVNGCDYKEIPRHEMAKHIADFCPLTVVECSYSKAGCNIKMKRSELPKHLDLTVQTHLDLAYSCLTTMEHCYRELASHMEKNKALFEDIQDRLSELERQPTKYDGRFLWKINKYSHRLAEAKNGRNVDIYSDPFYTGRYGYKLKCCVTLNGDGDAKDKYISIFLIIMRGKYDALLPWPYSNRIKFVLIDQKRYKTQRKNIIMDIVPDVTLEGYQRPKSERNPGVGIWKFAAHDVVENEGYVVGDEMFIKCEVEPFDILQHSTEGTEDYE</sequence>
<feature type="domain" description="TRAF-type" evidence="10">
    <location>
        <begin position="162"/>
        <end position="218"/>
    </location>
</feature>
<keyword evidence="5 7" id="KW-0863">Zinc-finger</keyword>
<evidence type="ECO:0000256" key="5">
    <source>
        <dbReference type="ARBA" id="ARBA00022771"/>
    </source>
</evidence>
<dbReference type="SUPFAM" id="SSF49599">
    <property type="entry name" value="TRAF domain-like"/>
    <property type="match status" value="3"/>
</dbReference>
<dbReference type="GO" id="GO:0005737">
    <property type="term" value="C:cytoplasm"/>
    <property type="evidence" value="ECO:0007669"/>
    <property type="project" value="UniProtKB-SubCell"/>
</dbReference>
<dbReference type="PROSITE" id="PS50145">
    <property type="entry name" value="ZF_TRAF"/>
    <property type="match status" value="2"/>
</dbReference>
<dbReference type="GO" id="GO:0007165">
    <property type="term" value="P:signal transduction"/>
    <property type="evidence" value="ECO:0007669"/>
    <property type="project" value="InterPro"/>
</dbReference>
<evidence type="ECO:0000256" key="2">
    <source>
        <dbReference type="ARBA" id="ARBA00022490"/>
    </source>
</evidence>
<gene>
    <name evidence="12" type="primary">LOC116291689</name>
</gene>
<dbReference type="Pfam" id="PF13923">
    <property type="entry name" value="zf-C3HC4_2"/>
    <property type="match status" value="1"/>
</dbReference>
<evidence type="ECO:0000313" key="11">
    <source>
        <dbReference type="Proteomes" id="UP000515163"/>
    </source>
</evidence>
<dbReference type="PIRSF" id="PIRSF015614">
    <property type="entry name" value="TRAF"/>
    <property type="match status" value="1"/>
</dbReference>
<keyword evidence="6 7" id="KW-0862">Zinc</keyword>
<dbReference type="Gene3D" id="2.60.210.10">
    <property type="entry name" value="Apoptosis, Tumor Necrosis Factor Receptor Associated Protein 2, Chain A"/>
    <property type="match status" value="1"/>
</dbReference>
<dbReference type="InParanoid" id="A0A6P8HEA9"/>
<dbReference type="GO" id="GO:0008270">
    <property type="term" value="F:zinc ion binding"/>
    <property type="evidence" value="ECO:0007669"/>
    <property type="project" value="UniProtKB-KW"/>
</dbReference>
<dbReference type="CDD" id="cd00270">
    <property type="entry name" value="MATH_TRAF_C"/>
    <property type="match status" value="1"/>
</dbReference>
<dbReference type="FunFam" id="3.30.40.10:FF:000179">
    <property type="entry name" value="TNF receptor-associated factor"/>
    <property type="match status" value="1"/>
</dbReference>
<dbReference type="SMART" id="SM00061">
    <property type="entry name" value="MATH"/>
    <property type="match status" value="1"/>
</dbReference>
<evidence type="ECO:0000259" key="8">
    <source>
        <dbReference type="PROSITE" id="PS50089"/>
    </source>
</evidence>
<dbReference type="InterPro" id="IPR017907">
    <property type="entry name" value="Znf_RING_CS"/>
</dbReference>
<evidence type="ECO:0000256" key="1">
    <source>
        <dbReference type="ARBA" id="ARBA00004496"/>
    </source>
</evidence>
<dbReference type="Pfam" id="PF21355">
    <property type="entry name" value="TRAF-mep_MATH"/>
    <property type="match status" value="1"/>
</dbReference>
<dbReference type="InterPro" id="IPR001841">
    <property type="entry name" value="Znf_RING"/>
</dbReference>
<dbReference type="SMART" id="SM00184">
    <property type="entry name" value="RING"/>
    <property type="match status" value="1"/>
</dbReference>
<dbReference type="InterPro" id="IPR013083">
    <property type="entry name" value="Znf_RING/FYVE/PHD"/>
</dbReference>
<feature type="domain" description="TRAF-type" evidence="10">
    <location>
        <begin position="107"/>
        <end position="153"/>
    </location>
</feature>
<dbReference type="SUPFAM" id="SSF57850">
    <property type="entry name" value="RING/U-box"/>
    <property type="match status" value="1"/>
</dbReference>
<dbReference type="PROSITE" id="PS50144">
    <property type="entry name" value="MATH"/>
    <property type="match status" value="1"/>
</dbReference>
<evidence type="ECO:0000256" key="7">
    <source>
        <dbReference type="PROSITE-ProRule" id="PRU00207"/>
    </source>
</evidence>
<evidence type="ECO:0000256" key="6">
    <source>
        <dbReference type="ARBA" id="ARBA00022833"/>
    </source>
</evidence>
<dbReference type="OrthoDB" id="5574452at2759"/>
<dbReference type="PROSITE" id="PS00518">
    <property type="entry name" value="ZF_RING_1"/>
    <property type="match status" value="1"/>
</dbReference>
<evidence type="ECO:0000256" key="3">
    <source>
        <dbReference type="ARBA" id="ARBA00022723"/>
    </source>
</evidence>
<dbReference type="Gene3D" id="3.30.40.10">
    <property type="entry name" value="Zinc/RING finger domain, C3HC4 (zinc finger)"/>
    <property type="match status" value="3"/>
</dbReference>
<evidence type="ECO:0000256" key="4">
    <source>
        <dbReference type="ARBA" id="ARBA00022737"/>
    </source>
</evidence>
<dbReference type="InterPro" id="IPR001293">
    <property type="entry name" value="Znf_TRAF"/>
</dbReference>
<dbReference type="InterPro" id="IPR049342">
    <property type="entry name" value="TRAF1-6_MATH_dom"/>
</dbReference>
<dbReference type="KEGG" id="aten:116291689"/>
<name>A0A6P8HEA9_ACTTE</name>
<feature type="domain" description="MATH" evidence="9">
    <location>
        <begin position="276"/>
        <end position="424"/>
    </location>
</feature>
<dbReference type="PROSITE" id="PS50089">
    <property type="entry name" value="ZF_RING_2"/>
    <property type="match status" value="1"/>
</dbReference>
<accession>A0A6P8HEA9</accession>
<feature type="zinc finger region" description="TRAF-type" evidence="7">
    <location>
        <begin position="107"/>
        <end position="153"/>
    </location>
</feature>
<keyword evidence="11" id="KW-1185">Reference proteome</keyword>
<dbReference type="GO" id="GO:0042981">
    <property type="term" value="P:regulation of apoptotic process"/>
    <property type="evidence" value="ECO:0007669"/>
    <property type="project" value="InterPro"/>
</dbReference>
<organism evidence="11 12">
    <name type="scientific">Actinia tenebrosa</name>
    <name type="common">Australian red waratah sea anemone</name>
    <dbReference type="NCBI Taxonomy" id="6105"/>
    <lineage>
        <taxon>Eukaryota</taxon>
        <taxon>Metazoa</taxon>
        <taxon>Cnidaria</taxon>
        <taxon>Anthozoa</taxon>
        <taxon>Hexacorallia</taxon>
        <taxon>Actiniaria</taxon>
        <taxon>Actiniidae</taxon>
        <taxon>Actinia</taxon>
    </lineage>
</organism>
<dbReference type="InterPro" id="IPR002083">
    <property type="entry name" value="MATH/TRAF_dom"/>
</dbReference>
<dbReference type="InterPro" id="IPR012227">
    <property type="entry name" value="TNF_rcpt-assoc_TRAF_met"/>
</dbReference>
<feature type="domain" description="RING-type" evidence="8">
    <location>
        <begin position="23"/>
        <end position="63"/>
    </location>
</feature>
<keyword evidence="2" id="KW-0963">Cytoplasm</keyword>
<keyword evidence="3 7" id="KW-0479">Metal-binding</keyword>
<dbReference type="PANTHER" id="PTHR10131:SF148">
    <property type="entry name" value="TNF RECEPTOR-ASSOCIATED FACTOR"/>
    <property type="match status" value="1"/>
</dbReference>
<dbReference type="Proteomes" id="UP000515163">
    <property type="component" value="Unplaced"/>
</dbReference>
<keyword evidence="4" id="KW-0677">Repeat</keyword>
<dbReference type="GeneID" id="116291689"/>
<dbReference type="AlphaFoldDB" id="A0A6P8HEA9"/>
<reference evidence="12" key="1">
    <citation type="submission" date="2025-08" db="UniProtKB">
        <authorList>
            <consortium name="RefSeq"/>
        </authorList>
    </citation>
    <scope>IDENTIFICATION</scope>
    <source>
        <tissue evidence="12">Tentacle</tissue>
    </source>
</reference>
<evidence type="ECO:0000259" key="10">
    <source>
        <dbReference type="PROSITE" id="PS50145"/>
    </source>
</evidence>
<comment type="subcellular location">
    <subcellularLocation>
        <location evidence="1">Cytoplasm</location>
    </subcellularLocation>
</comment>
<proteinExistence type="predicted"/>
<dbReference type="Pfam" id="PF02176">
    <property type="entry name" value="zf-TRAF"/>
    <property type="match status" value="2"/>
</dbReference>
<evidence type="ECO:0000313" key="12">
    <source>
        <dbReference type="RefSeq" id="XP_031554759.1"/>
    </source>
</evidence>
<dbReference type="RefSeq" id="XP_031554759.1">
    <property type="nucleotide sequence ID" value="XM_031698899.1"/>
</dbReference>
<dbReference type="PANTHER" id="PTHR10131">
    <property type="entry name" value="TNF RECEPTOR ASSOCIATED FACTOR"/>
    <property type="match status" value="1"/>
</dbReference>
<protein>
    <submittedName>
        <fullName evidence="12">TNF receptor-associated factor 5-like</fullName>
    </submittedName>
</protein>
<dbReference type="GO" id="GO:0043122">
    <property type="term" value="P:regulation of canonical NF-kappaB signal transduction"/>
    <property type="evidence" value="ECO:0007669"/>
    <property type="project" value="TreeGrafter"/>
</dbReference>
<evidence type="ECO:0000259" key="9">
    <source>
        <dbReference type="PROSITE" id="PS50144"/>
    </source>
</evidence>
<dbReference type="InterPro" id="IPR008974">
    <property type="entry name" value="TRAF-like"/>
</dbReference>
<feature type="zinc finger region" description="TRAF-type" evidence="7">
    <location>
        <begin position="162"/>
        <end position="218"/>
    </location>
</feature>